<dbReference type="PIRSF" id="PIRSF002465">
    <property type="entry name" value="Phsphlp_syn_PlsX"/>
    <property type="match status" value="1"/>
</dbReference>
<comment type="similarity">
    <text evidence="10">Belongs to the PlsX family.</text>
</comment>
<evidence type="ECO:0000256" key="1">
    <source>
        <dbReference type="ARBA" id="ARBA00001232"/>
    </source>
</evidence>
<keyword evidence="2 10" id="KW-0963">Cytoplasm</keyword>
<evidence type="ECO:0000256" key="10">
    <source>
        <dbReference type="HAMAP-Rule" id="MF_00019"/>
    </source>
</evidence>
<keyword evidence="7 10" id="KW-1208">Phospholipid metabolism</keyword>
<accession>A0ABZ2D2V5</accession>
<gene>
    <name evidence="10 11" type="primary">plsX</name>
    <name evidence="11" type="ORF">V5F89_10210</name>
</gene>
<dbReference type="PANTHER" id="PTHR30100">
    <property type="entry name" value="FATTY ACID/PHOSPHOLIPID SYNTHESIS PROTEIN PLSX"/>
    <property type="match status" value="1"/>
</dbReference>
<evidence type="ECO:0000256" key="8">
    <source>
        <dbReference type="ARBA" id="ARBA00024069"/>
    </source>
</evidence>
<evidence type="ECO:0000256" key="4">
    <source>
        <dbReference type="ARBA" id="ARBA00022679"/>
    </source>
</evidence>
<evidence type="ECO:0000256" key="3">
    <source>
        <dbReference type="ARBA" id="ARBA00022516"/>
    </source>
</evidence>
<dbReference type="SUPFAM" id="SSF53659">
    <property type="entry name" value="Isocitrate/Isopropylmalate dehydrogenase-like"/>
    <property type="match status" value="1"/>
</dbReference>
<dbReference type="GO" id="GO:0043811">
    <property type="term" value="F:phosphate:acyl-[acyl carrier protein] acyltransferase activity"/>
    <property type="evidence" value="ECO:0007669"/>
    <property type="project" value="UniProtKB-EC"/>
</dbReference>
<name>A0ABZ2D2V5_9SPHN</name>
<dbReference type="Proteomes" id="UP001335183">
    <property type="component" value="Chromosome"/>
</dbReference>
<dbReference type="Pfam" id="PF02504">
    <property type="entry name" value="FA_synthesis"/>
    <property type="match status" value="1"/>
</dbReference>
<dbReference type="RefSeq" id="WP_338445544.1">
    <property type="nucleotide sequence ID" value="NZ_CP144918.1"/>
</dbReference>
<dbReference type="InterPro" id="IPR012281">
    <property type="entry name" value="Phospholipid_synth_PlsX-like"/>
</dbReference>
<protein>
    <recommendedName>
        <fullName evidence="8 10">Phosphate acyltransferase</fullName>
        <ecNumber evidence="8 10">2.3.1.274</ecNumber>
    </recommendedName>
    <alternativeName>
        <fullName evidence="10">Acyl-ACP phosphotransacylase</fullName>
    </alternativeName>
    <alternativeName>
        <fullName evidence="10">Acyl-[acyl-carrier-protein]--phosphate acyltransferase</fullName>
    </alternativeName>
    <alternativeName>
        <fullName evidence="10">Phosphate-acyl-ACP acyltransferase</fullName>
    </alternativeName>
</protein>
<dbReference type="EC" id="2.3.1.274" evidence="8 10"/>
<keyword evidence="11" id="KW-0012">Acyltransferase</keyword>
<evidence type="ECO:0000256" key="9">
    <source>
        <dbReference type="ARBA" id="ARBA00046608"/>
    </source>
</evidence>
<evidence type="ECO:0000256" key="5">
    <source>
        <dbReference type="ARBA" id="ARBA00023098"/>
    </source>
</evidence>
<evidence type="ECO:0000256" key="2">
    <source>
        <dbReference type="ARBA" id="ARBA00022490"/>
    </source>
</evidence>
<reference evidence="11 12" key="1">
    <citation type="submission" date="2024-02" db="EMBL/GenBank/DDBJ databases">
        <title>The whole genome sequence of five bacterial samples isolated from Abu Dhabi Sabkha-shore region.</title>
        <authorList>
            <person name="Sudalaimuthuasari N."/>
            <person name="Sarfraz B."/>
            <person name="Tuyisabe J.D."/>
            <person name="Mugisha Ntwali L.D.M."/>
            <person name="Ali A.I.A.A."/>
            <person name="Almansoori S.Z.A."/>
            <person name="Alajami H.S.A."/>
            <person name="Almeqbaali A.A.S."/>
            <person name="Kundu B."/>
            <person name="Saeed E.E."/>
            <person name="Sukumarinath V."/>
            <person name="Mishra A.K."/>
            <person name="Hazzouri K.M."/>
            <person name="Almaskari R."/>
            <person name="Sharma A.K."/>
            <person name="Amiri K.M.A."/>
        </authorList>
    </citation>
    <scope>NUCLEOTIDE SEQUENCE [LARGE SCALE GENOMIC DNA]</scope>
    <source>
        <strain evidence="12">kcgeb_sd</strain>
    </source>
</reference>
<keyword evidence="3 10" id="KW-0444">Lipid biosynthesis</keyword>
<dbReference type="HAMAP" id="MF_00019">
    <property type="entry name" value="PlsX"/>
    <property type="match status" value="1"/>
</dbReference>
<proteinExistence type="inferred from homology"/>
<dbReference type="Gene3D" id="3.40.718.10">
    <property type="entry name" value="Isopropylmalate Dehydrogenase"/>
    <property type="match status" value="1"/>
</dbReference>
<evidence type="ECO:0000256" key="6">
    <source>
        <dbReference type="ARBA" id="ARBA00023209"/>
    </source>
</evidence>
<keyword evidence="6 10" id="KW-0594">Phospholipid biosynthesis</keyword>
<dbReference type="InterPro" id="IPR003664">
    <property type="entry name" value="FA_synthesis"/>
</dbReference>
<evidence type="ECO:0000313" key="11">
    <source>
        <dbReference type="EMBL" id="WWA46647.1"/>
    </source>
</evidence>
<dbReference type="EMBL" id="CP144918">
    <property type="protein sequence ID" value="WWA46647.1"/>
    <property type="molecule type" value="Genomic_DNA"/>
</dbReference>
<keyword evidence="12" id="KW-1185">Reference proteome</keyword>
<keyword evidence="5 10" id="KW-0443">Lipid metabolism</keyword>
<keyword evidence="4 10" id="KW-0808">Transferase</keyword>
<comment type="pathway">
    <text evidence="10">Lipid metabolism; phospholipid metabolism.</text>
</comment>
<comment type="subcellular location">
    <subcellularLocation>
        <location evidence="10">Cytoplasm</location>
    </subcellularLocation>
    <text evidence="10">Associated with the membrane possibly through PlsY.</text>
</comment>
<comment type="function">
    <text evidence="10">Catalyzes the reversible formation of acyl-phosphate (acyl-PO(4)) from acyl-[acyl-carrier-protein] (acyl-ACP). This enzyme utilizes acyl-ACP as fatty acyl donor, but not acyl-CoA.</text>
</comment>
<organism evidence="11 12">
    <name type="scientific">Pelagerythrobacter marensis</name>
    <dbReference type="NCBI Taxonomy" id="543877"/>
    <lineage>
        <taxon>Bacteria</taxon>
        <taxon>Pseudomonadati</taxon>
        <taxon>Pseudomonadota</taxon>
        <taxon>Alphaproteobacteria</taxon>
        <taxon>Sphingomonadales</taxon>
        <taxon>Erythrobacteraceae</taxon>
        <taxon>Pelagerythrobacter</taxon>
    </lineage>
</organism>
<dbReference type="NCBIfam" id="TIGR00182">
    <property type="entry name" value="plsX"/>
    <property type="match status" value="1"/>
</dbReference>
<comment type="catalytic activity">
    <reaction evidence="1 10">
        <text>a fatty acyl-[ACP] + phosphate = an acyl phosphate + holo-[ACP]</text>
        <dbReference type="Rhea" id="RHEA:42292"/>
        <dbReference type="Rhea" id="RHEA-COMP:9685"/>
        <dbReference type="Rhea" id="RHEA-COMP:14125"/>
        <dbReference type="ChEBI" id="CHEBI:43474"/>
        <dbReference type="ChEBI" id="CHEBI:59918"/>
        <dbReference type="ChEBI" id="CHEBI:64479"/>
        <dbReference type="ChEBI" id="CHEBI:138651"/>
        <dbReference type="EC" id="2.3.1.274"/>
    </reaction>
</comment>
<evidence type="ECO:0000313" key="12">
    <source>
        <dbReference type="Proteomes" id="UP001335183"/>
    </source>
</evidence>
<sequence length="352" mass="36642">MSLPRIAVDAMGGDEGVRVMIEGAALARRRHDRFKFLLVGDETRIKAALDTHPGMRGASEVLHCDDVVGGEEKPTQALRRARTTSMGLAVNAVKAGDAGAAVSAGNTGALMAMSKLALRTLPGIDRPALAALMPTLGDNDVIMLDLGANTEADARNLVQFAIMGAAYSRIVTGLAEPRVRLLNIGTEETKGTDALRVAAAQLQAATGLALSFDGFVESDKINRGEVDVVVTDGFSGNIALKAIEGAARFVTDLLRSAFTSSLRSKIGFLVSRPATELLKHHLDPNNHNGAVFLGLNGVVVKSHGSANANGVANAVAVAARLLEDDLTHRISADLAALGEARLRTGQSAGEAT</sequence>
<comment type="subunit">
    <text evidence="9 10">Homodimer. Probably interacts with PlsY.</text>
</comment>
<evidence type="ECO:0000256" key="7">
    <source>
        <dbReference type="ARBA" id="ARBA00023264"/>
    </source>
</evidence>
<dbReference type="PANTHER" id="PTHR30100:SF1">
    <property type="entry name" value="PHOSPHATE ACYLTRANSFERASE"/>
    <property type="match status" value="1"/>
</dbReference>